<keyword evidence="2" id="KW-1133">Transmembrane helix</keyword>
<feature type="compositionally biased region" description="Polar residues" evidence="1">
    <location>
        <begin position="168"/>
        <end position="192"/>
    </location>
</feature>
<feature type="region of interest" description="Disordered" evidence="1">
    <location>
        <begin position="144"/>
        <end position="203"/>
    </location>
</feature>
<dbReference type="InterPro" id="IPR037504">
    <property type="entry name" value="PSI_induc_2"/>
</dbReference>
<reference evidence="3 4" key="1">
    <citation type="journal article" date="2011" name="Proc. Natl. Acad. Sci. U.S.A.">
        <title>Evolutionary erosion of yeast sex chromosomes by mating-type switching accidents.</title>
        <authorList>
            <person name="Gordon J.L."/>
            <person name="Armisen D."/>
            <person name="Proux-Wera E."/>
            <person name="Oheigeartaigh S.S."/>
            <person name="Byrne K.P."/>
            <person name="Wolfe K.H."/>
        </authorList>
    </citation>
    <scope>NUCLEOTIDE SEQUENCE [LARGE SCALE GENOMIC DNA]</scope>
    <source>
        <strain evidence="4">ATCC 10662 / CBS 1146 / NBRC 0425 / NCYC 2629 / NRRL Y-866</strain>
    </source>
</reference>
<dbReference type="GO" id="GO:0005886">
    <property type="term" value="C:plasma membrane"/>
    <property type="evidence" value="ECO:0007669"/>
    <property type="project" value="EnsemblFungi"/>
</dbReference>
<gene>
    <name evidence="3" type="primary">TDEL0B03390</name>
    <name evidence="3" type="ORF">TDEL_0B03390</name>
</gene>
<dbReference type="InParanoid" id="G8ZPC4"/>
<keyword evidence="2" id="KW-0472">Membrane</keyword>
<dbReference type="FunCoup" id="G8ZPC4">
    <property type="interactions" value="37"/>
</dbReference>
<dbReference type="RefSeq" id="XP_003679679.1">
    <property type="nucleotide sequence ID" value="XM_003679631.1"/>
</dbReference>
<dbReference type="OrthoDB" id="3980401at2759"/>
<feature type="transmembrane region" description="Helical" evidence="2">
    <location>
        <begin position="39"/>
        <end position="60"/>
    </location>
</feature>
<evidence type="ECO:0000256" key="2">
    <source>
        <dbReference type="SAM" id="Phobius"/>
    </source>
</evidence>
<keyword evidence="2" id="KW-0812">Transmembrane</keyword>
<dbReference type="HOGENOM" id="CLU_077184_1_0_1"/>
<dbReference type="GO" id="GO:0005935">
    <property type="term" value="C:cellular bud neck"/>
    <property type="evidence" value="ECO:0007669"/>
    <property type="project" value="EnsemblFungi"/>
</dbReference>
<dbReference type="eggNOG" id="ENOG502S5JV">
    <property type="taxonomic scope" value="Eukaryota"/>
</dbReference>
<dbReference type="PANTHER" id="PTHR40018">
    <property type="entry name" value="[PSI+] INDUCTION PROTEIN 2"/>
    <property type="match status" value="1"/>
</dbReference>
<evidence type="ECO:0000256" key="1">
    <source>
        <dbReference type="SAM" id="MobiDB-lite"/>
    </source>
</evidence>
<dbReference type="GeneID" id="11504468"/>
<evidence type="ECO:0000313" key="4">
    <source>
        <dbReference type="Proteomes" id="UP000005627"/>
    </source>
</evidence>
<dbReference type="EMBL" id="HE616743">
    <property type="protein sequence ID" value="CCE90468.1"/>
    <property type="molecule type" value="Genomic_DNA"/>
</dbReference>
<name>G8ZPC4_TORDE</name>
<sequence length="215" mass="24151">MDVCAINGLFARSFTNNVESTAKSFKSWNTCMDNKACKIIAIVGIVLAAITAIWLIGALLTCFRQGVTGIGGFVCWCCNCGQKSARAPTNDGYGKVNPTPATVVYQPIQRPESAYYRHRDDSFYDERKNSKEVFELEQDFDLEKQRDKSKKKRLPAVTHDGDDDLSVYQPSNNLAPSNPWHSFNPQNSNAYQSPYPAEDNAPYQAHNYYHGGYRN</sequence>
<evidence type="ECO:0000313" key="3">
    <source>
        <dbReference type="EMBL" id="CCE90468.1"/>
    </source>
</evidence>
<dbReference type="AlphaFoldDB" id="G8ZPC4"/>
<protein>
    <recommendedName>
        <fullName evidence="5">[PSI+] induction protein 2</fullName>
    </recommendedName>
</protein>
<evidence type="ECO:0008006" key="5">
    <source>
        <dbReference type="Google" id="ProtNLM"/>
    </source>
</evidence>
<dbReference type="PANTHER" id="PTHR40018:SF1">
    <property type="entry name" value="[PSI+] INDUCTION PROTEIN 2"/>
    <property type="match status" value="1"/>
</dbReference>
<keyword evidence="4" id="KW-1185">Reference proteome</keyword>
<dbReference type="KEGG" id="tdl:TDEL_0B03390"/>
<accession>G8ZPC4</accession>
<proteinExistence type="predicted"/>
<organism evidence="3 4">
    <name type="scientific">Torulaspora delbrueckii</name>
    <name type="common">Yeast</name>
    <name type="synonym">Candida colliculosa</name>
    <dbReference type="NCBI Taxonomy" id="4950"/>
    <lineage>
        <taxon>Eukaryota</taxon>
        <taxon>Fungi</taxon>
        <taxon>Dikarya</taxon>
        <taxon>Ascomycota</taxon>
        <taxon>Saccharomycotina</taxon>
        <taxon>Saccharomycetes</taxon>
        <taxon>Saccharomycetales</taxon>
        <taxon>Saccharomycetaceae</taxon>
        <taxon>Torulaspora</taxon>
    </lineage>
</organism>
<dbReference type="Proteomes" id="UP000005627">
    <property type="component" value="Chromosome 2"/>
</dbReference>